<dbReference type="Proteomes" id="UP000572051">
    <property type="component" value="Unassembled WGS sequence"/>
</dbReference>
<protein>
    <recommendedName>
        <fullName evidence="4">DUF4244 domain-containing protein</fullName>
    </recommendedName>
</protein>
<comment type="caution">
    <text evidence="2">The sequence shown here is derived from an EMBL/GenBank/DDBJ whole genome shotgun (WGS) entry which is preliminary data.</text>
</comment>
<keyword evidence="1" id="KW-1133">Transmembrane helix</keyword>
<keyword evidence="1" id="KW-0472">Membrane</keyword>
<gene>
    <name evidence="2" type="ORF">HNR10_003301</name>
</gene>
<proteinExistence type="predicted"/>
<evidence type="ECO:0000313" key="2">
    <source>
        <dbReference type="EMBL" id="NYJ35420.1"/>
    </source>
</evidence>
<evidence type="ECO:0008006" key="4">
    <source>
        <dbReference type="Google" id="ProtNLM"/>
    </source>
</evidence>
<keyword evidence="1" id="KW-0812">Transmembrane</keyword>
<dbReference type="Pfam" id="PF14029">
    <property type="entry name" value="DUF4244"/>
    <property type="match status" value="1"/>
</dbReference>
<sequence>MPAQRLLPSDDHGMTTAEYALCTVTAVAFAGVLYAILTSDTVRDVLTNLVVDALGSGF</sequence>
<evidence type="ECO:0000256" key="1">
    <source>
        <dbReference type="SAM" id="Phobius"/>
    </source>
</evidence>
<name>A0A7Z0ENK7_9ACTN</name>
<evidence type="ECO:0000313" key="3">
    <source>
        <dbReference type="Proteomes" id="UP000572051"/>
    </source>
</evidence>
<dbReference type="EMBL" id="JACCFS010000001">
    <property type="protein sequence ID" value="NYJ35420.1"/>
    <property type="molecule type" value="Genomic_DNA"/>
</dbReference>
<dbReference type="AlphaFoldDB" id="A0A7Z0ENK7"/>
<dbReference type="InterPro" id="IPR025338">
    <property type="entry name" value="DUF4244"/>
</dbReference>
<reference evidence="2 3" key="1">
    <citation type="submission" date="2020-07" db="EMBL/GenBank/DDBJ databases">
        <title>Sequencing the genomes of 1000 actinobacteria strains.</title>
        <authorList>
            <person name="Klenk H.-P."/>
        </authorList>
    </citation>
    <scope>NUCLEOTIDE SEQUENCE [LARGE SCALE GENOMIC DNA]</scope>
    <source>
        <strain evidence="2 3">DSM 44442</strain>
    </source>
</reference>
<keyword evidence="3" id="KW-1185">Reference proteome</keyword>
<organism evidence="2 3">
    <name type="scientific">Nocardiopsis aegyptia</name>
    <dbReference type="NCBI Taxonomy" id="220378"/>
    <lineage>
        <taxon>Bacteria</taxon>
        <taxon>Bacillati</taxon>
        <taxon>Actinomycetota</taxon>
        <taxon>Actinomycetes</taxon>
        <taxon>Streptosporangiales</taxon>
        <taxon>Nocardiopsidaceae</taxon>
        <taxon>Nocardiopsis</taxon>
    </lineage>
</organism>
<dbReference type="RefSeq" id="WP_179824563.1">
    <property type="nucleotide sequence ID" value="NZ_JACCFS010000001.1"/>
</dbReference>
<feature type="transmembrane region" description="Helical" evidence="1">
    <location>
        <begin position="16"/>
        <end position="37"/>
    </location>
</feature>
<accession>A0A7Z0ENK7</accession>